<dbReference type="SUPFAM" id="SSF63380">
    <property type="entry name" value="Riboflavin synthase domain-like"/>
    <property type="match status" value="1"/>
</dbReference>
<evidence type="ECO:0000313" key="4">
    <source>
        <dbReference type="Proteomes" id="UP001501195"/>
    </source>
</evidence>
<dbReference type="InterPro" id="IPR017938">
    <property type="entry name" value="Riboflavin_synthase-like_b-brl"/>
</dbReference>
<evidence type="ECO:0000259" key="2">
    <source>
        <dbReference type="PROSITE" id="PS51384"/>
    </source>
</evidence>
<dbReference type="InterPro" id="IPR017927">
    <property type="entry name" value="FAD-bd_FR_type"/>
</dbReference>
<dbReference type="EMBL" id="BAABIL010000201">
    <property type="protein sequence ID" value="GAA4975085.1"/>
    <property type="molecule type" value="Genomic_DNA"/>
</dbReference>
<dbReference type="PROSITE" id="PS51384">
    <property type="entry name" value="FAD_FR"/>
    <property type="match status" value="1"/>
</dbReference>
<organism evidence="3 4">
    <name type="scientific">Kineococcus glutinatus</name>
    <dbReference type="NCBI Taxonomy" id="1070872"/>
    <lineage>
        <taxon>Bacteria</taxon>
        <taxon>Bacillati</taxon>
        <taxon>Actinomycetota</taxon>
        <taxon>Actinomycetes</taxon>
        <taxon>Kineosporiales</taxon>
        <taxon>Kineosporiaceae</taxon>
        <taxon>Kineococcus</taxon>
    </lineage>
</organism>
<dbReference type="RefSeq" id="WP_345711845.1">
    <property type="nucleotide sequence ID" value="NZ_BAABIL010000201.1"/>
</dbReference>
<comment type="caution">
    <text evidence="3">The sequence shown here is derived from an EMBL/GenBank/DDBJ whole genome shotgun (WGS) entry which is preliminary data.</text>
</comment>
<keyword evidence="4" id="KW-1185">Reference proteome</keyword>
<dbReference type="PANTHER" id="PTHR30157:SF0">
    <property type="entry name" value="NADPH-DEPENDENT FERRIC-CHELATE REDUCTASE"/>
    <property type="match status" value="1"/>
</dbReference>
<dbReference type="InterPro" id="IPR039261">
    <property type="entry name" value="FNR_nucleotide-bd"/>
</dbReference>
<protein>
    <submittedName>
        <fullName evidence="3">Siderophore-interacting protein</fullName>
    </submittedName>
</protein>
<evidence type="ECO:0000313" key="3">
    <source>
        <dbReference type="EMBL" id="GAA4975085.1"/>
    </source>
</evidence>
<dbReference type="InterPro" id="IPR039374">
    <property type="entry name" value="SIP_fam"/>
</dbReference>
<feature type="domain" description="FAD-binding FR-type" evidence="2">
    <location>
        <begin position="26"/>
        <end position="148"/>
    </location>
</feature>
<dbReference type="Pfam" id="PF04954">
    <property type="entry name" value="SIP"/>
    <property type="match status" value="1"/>
</dbReference>
<sequence>MSTPASAPAGAPAGVAPQATWARWDITIRELVLLRREHVTPRMLRLTLGGPGIAGFESHLPDEHCKWVFPDPGTGVTRAPEQDGDHLRWPTPFPPTREYTVRRYDAAAGEVDFDVVLHDGGVAATWARTAGIGSTLWVAGPRPSRVVPPEFGFHVLLGDETALPAIGRWLEEVPAGVRGVAAVEVADAGEEQDLRVPEGWTLTWLHRDGAPAGSLDLLGEFAEGVALPQDTWTYVFAAGEAGCLKRVRRWARAQGVGRGQSDIAGYWKRGRSNAVDDVLADPEHDEDRDTEHGHEHGHEHDHEHGGRPRG</sequence>
<dbReference type="CDD" id="cd06193">
    <property type="entry name" value="siderophore_interacting"/>
    <property type="match status" value="1"/>
</dbReference>
<dbReference type="InterPro" id="IPR013113">
    <property type="entry name" value="SIP_FAD-bd"/>
</dbReference>
<dbReference type="Gene3D" id="3.40.50.80">
    <property type="entry name" value="Nucleotide-binding domain of ferredoxin-NADP reductase (FNR) module"/>
    <property type="match status" value="1"/>
</dbReference>
<dbReference type="InterPro" id="IPR007037">
    <property type="entry name" value="SIP_rossman_dom"/>
</dbReference>
<dbReference type="Proteomes" id="UP001501195">
    <property type="component" value="Unassembled WGS sequence"/>
</dbReference>
<dbReference type="Gene3D" id="2.40.30.10">
    <property type="entry name" value="Translation factors"/>
    <property type="match status" value="1"/>
</dbReference>
<gene>
    <name evidence="3" type="ORF">GCM10023225_15230</name>
</gene>
<reference evidence="4" key="1">
    <citation type="journal article" date="2019" name="Int. J. Syst. Evol. Microbiol.">
        <title>The Global Catalogue of Microorganisms (GCM) 10K type strain sequencing project: providing services to taxonomists for standard genome sequencing and annotation.</title>
        <authorList>
            <consortium name="The Broad Institute Genomics Platform"/>
            <consortium name="The Broad Institute Genome Sequencing Center for Infectious Disease"/>
            <person name="Wu L."/>
            <person name="Ma J."/>
        </authorList>
    </citation>
    <scope>NUCLEOTIDE SEQUENCE [LARGE SCALE GENOMIC DNA]</scope>
    <source>
        <strain evidence="4">JCM 18126</strain>
    </source>
</reference>
<proteinExistence type="predicted"/>
<feature type="region of interest" description="Disordered" evidence="1">
    <location>
        <begin position="274"/>
        <end position="310"/>
    </location>
</feature>
<name>A0ABP9HP65_9ACTN</name>
<dbReference type="Pfam" id="PF08021">
    <property type="entry name" value="FAD_binding_9"/>
    <property type="match status" value="1"/>
</dbReference>
<accession>A0ABP9HP65</accession>
<feature type="compositionally biased region" description="Basic and acidic residues" evidence="1">
    <location>
        <begin position="281"/>
        <end position="310"/>
    </location>
</feature>
<evidence type="ECO:0000256" key="1">
    <source>
        <dbReference type="SAM" id="MobiDB-lite"/>
    </source>
</evidence>
<dbReference type="PANTHER" id="PTHR30157">
    <property type="entry name" value="FERRIC REDUCTASE, NADPH-DEPENDENT"/>
    <property type="match status" value="1"/>
</dbReference>